<sequence length="568" mass="60021">MRIGNCSGFYGDRLPAMREMLEGRQEDGQSLDYLTGDYLAELTMLILGRDTMKDPSLGYAKTFVRQVEDCLGLALERGVRIVSNAGGLNPAGLADRLREVARGLGLDPAIAHVEGDDVRSLGFPNALTANAYLGGFGIAAALLAGADVVVTGRVTDASLVVGPAVAHHGWTPTSYDELAGAVVAGHVLECGCQATGGNFSGFTTLPNRDLPLGFPLAEIAADGGSVITKHPGTGGAVTVDTVTAQLLYEIQSTRYLNPDVTTRLDSVELSQVGPDRVSISGARGEPPPERLKVCVNELGGFRNTVELVLTGLDIDAKADWVRDQLDPALVAAEVSWTRTALPSVDADTEEGASALLRCTVKDPTPDPVGRAFTGAAVELALASYPGFTMTAPPAAPAPYGIYRAEYVDRSAVTHTVVHGDGRREVVADPTAFGEADHRGGLRPSPYPAPTDSLTRRAPLGSFVHARSGDKGGDANLGLWVMHDGSDKYDARVTWLTKLITPRKVRELVPEAADLVVEVHVLPNLGGVNVLIRGLLGEGVAASTRFDPQAKGLGEWVRSRMVNIEERLL</sequence>
<dbReference type="Pfam" id="PF23544">
    <property type="entry name" value="AtuA_ferredoxin"/>
    <property type="match status" value="1"/>
</dbReference>
<organism evidence="4 5">
    <name type="scientific">Nocardioides soli</name>
    <dbReference type="NCBI Taxonomy" id="1036020"/>
    <lineage>
        <taxon>Bacteria</taxon>
        <taxon>Bacillati</taxon>
        <taxon>Actinomycetota</taxon>
        <taxon>Actinomycetes</taxon>
        <taxon>Propionibacteriales</taxon>
        <taxon>Nocardioidaceae</taxon>
        <taxon>Nocardioides</taxon>
    </lineage>
</organism>
<dbReference type="AlphaFoldDB" id="A0A7W4W0W0"/>
<feature type="domain" description="AtuA-like ferredoxin-fold" evidence="3">
    <location>
        <begin position="458"/>
        <end position="560"/>
    </location>
</feature>
<feature type="region of interest" description="Disordered" evidence="1">
    <location>
        <begin position="434"/>
        <end position="453"/>
    </location>
</feature>
<accession>A0A7W4W0W0</accession>
<dbReference type="PANTHER" id="PTHR47585">
    <property type="match status" value="1"/>
</dbReference>
<dbReference type="PANTHER" id="PTHR47585:SF1">
    <property type="entry name" value="DUF1446 DOMAIN-CONTAINING PROTEIN"/>
    <property type="match status" value="1"/>
</dbReference>
<dbReference type="EMBL" id="JACHWR010000007">
    <property type="protein sequence ID" value="MBB3045397.1"/>
    <property type="molecule type" value="Genomic_DNA"/>
</dbReference>
<protein>
    <recommendedName>
        <fullName evidence="6">Exopolyphosphatase</fullName>
    </recommendedName>
</protein>
<dbReference type="InterPro" id="IPR056362">
    <property type="entry name" value="AtuA-like_ferredoxin_dom"/>
</dbReference>
<evidence type="ECO:0008006" key="6">
    <source>
        <dbReference type="Google" id="ProtNLM"/>
    </source>
</evidence>
<evidence type="ECO:0000259" key="3">
    <source>
        <dbReference type="Pfam" id="PF23544"/>
    </source>
</evidence>
<keyword evidence="5" id="KW-1185">Reference proteome</keyword>
<evidence type="ECO:0000259" key="2">
    <source>
        <dbReference type="Pfam" id="PF07287"/>
    </source>
</evidence>
<proteinExistence type="predicted"/>
<dbReference type="RefSeq" id="WP_343058056.1">
    <property type="nucleotide sequence ID" value="NZ_JACHWR010000007.1"/>
</dbReference>
<evidence type="ECO:0000256" key="1">
    <source>
        <dbReference type="SAM" id="MobiDB-lite"/>
    </source>
</evidence>
<comment type="caution">
    <text evidence="4">The sequence shown here is derived from an EMBL/GenBank/DDBJ whole genome shotgun (WGS) entry which is preliminary data.</text>
</comment>
<evidence type="ECO:0000313" key="4">
    <source>
        <dbReference type="EMBL" id="MBB3045397.1"/>
    </source>
</evidence>
<dbReference type="Proteomes" id="UP000589626">
    <property type="component" value="Unassembled WGS sequence"/>
</dbReference>
<evidence type="ECO:0000313" key="5">
    <source>
        <dbReference type="Proteomes" id="UP000589626"/>
    </source>
</evidence>
<name>A0A7W4W0W0_9ACTN</name>
<dbReference type="InterPro" id="IPR010839">
    <property type="entry name" value="AtuA_N"/>
</dbReference>
<gene>
    <name evidence="4" type="ORF">FHU40_005254</name>
</gene>
<dbReference type="Pfam" id="PF07287">
    <property type="entry name" value="AtuA"/>
    <property type="match status" value="1"/>
</dbReference>
<feature type="domain" description="Acyclic terpene utilisation N-terminal" evidence="2">
    <location>
        <begin position="1"/>
        <end position="417"/>
    </location>
</feature>
<reference evidence="4 5" key="1">
    <citation type="submission" date="2020-08" db="EMBL/GenBank/DDBJ databases">
        <title>Sequencing the genomes of 1000 actinobacteria strains.</title>
        <authorList>
            <person name="Klenk H.-P."/>
        </authorList>
    </citation>
    <scope>NUCLEOTIDE SEQUENCE [LARGE SCALE GENOMIC DNA]</scope>
    <source>
        <strain evidence="4 5">DSM 105498</strain>
    </source>
</reference>